<dbReference type="InterPro" id="IPR003557">
    <property type="entry name" value="Cyt_c_biogenesis_CcmC"/>
</dbReference>
<sequence length="273" mass="29525">MDTADAPPLAGPAPARGGSLHRFANPGRFLRLTGRLLPWLSAAALLVLAVGVAWGLFFSPPDWQQGETVRLLYIHVPMAWLAMGGYVGLAIGSVLALVWRHPLADLACRELSPVGALVTALCLATGSLWGRPMWGTWWVWDARLTSVLVLFFLWLGHAALVRAFDDQERGARMGAILALIGAVNVPVVKFSVDWWNTLHQPASVTRINAPGLHVDILYPLLVCALGFTLAFAALVLARVRAAVMERRIRTLQLAAARRADSHPMTAAPKGAEV</sequence>
<evidence type="ECO:0000256" key="6">
    <source>
        <dbReference type="ARBA" id="ARBA00022748"/>
    </source>
</evidence>
<comment type="subcellular location">
    <subcellularLocation>
        <location evidence="9">Cell inner membrane</location>
    </subcellularLocation>
    <subcellularLocation>
        <location evidence="2">Membrane</location>
        <topology evidence="2">Multi-pass membrane protein</topology>
    </subcellularLocation>
</comment>
<comment type="caution">
    <text evidence="11">The sequence shown here is derived from an EMBL/GenBank/DDBJ whole genome shotgun (WGS) entry which is preliminary data.</text>
</comment>
<dbReference type="InterPro" id="IPR002541">
    <property type="entry name" value="Cyt_c_assembly"/>
</dbReference>
<evidence type="ECO:0000256" key="8">
    <source>
        <dbReference type="ARBA" id="ARBA00023136"/>
    </source>
</evidence>
<evidence type="ECO:0000256" key="7">
    <source>
        <dbReference type="ARBA" id="ARBA00022989"/>
    </source>
</evidence>
<evidence type="ECO:0000259" key="10">
    <source>
        <dbReference type="Pfam" id="PF01578"/>
    </source>
</evidence>
<feature type="transmembrane region" description="Helical" evidence="9">
    <location>
        <begin position="78"/>
        <end position="99"/>
    </location>
</feature>
<dbReference type="RefSeq" id="WP_252954832.1">
    <property type="nucleotide sequence ID" value="NZ_JAFIRR010000121.1"/>
</dbReference>
<feature type="domain" description="Cytochrome c assembly protein" evidence="10">
    <location>
        <begin position="24"/>
        <end position="199"/>
    </location>
</feature>
<keyword evidence="6 9" id="KW-0201">Cytochrome c-type biogenesis</keyword>
<dbReference type="InterPro" id="IPR045062">
    <property type="entry name" value="Cyt_c_biogenesis_CcsA/CcmC"/>
</dbReference>
<evidence type="ECO:0000256" key="4">
    <source>
        <dbReference type="ARBA" id="ARBA00016463"/>
    </source>
</evidence>
<feature type="transmembrane region" description="Helical" evidence="9">
    <location>
        <begin position="36"/>
        <end position="58"/>
    </location>
</feature>
<evidence type="ECO:0000256" key="9">
    <source>
        <dbReference type="RuleBase" id="RU364092"/>
    </source>
</evidence>
<accession>A0ABT1D8K9</accession>
<feature type="transmembrane region" description="Helical" evidence="9">
    <location>
        <begin position="176"/>
        <end position="196"/>
    </location>
</feature>
<keyword evidence="5 9" id="KW-0812">Transmembrane</keyword>
<comment type="function">
    <text evidence="1 9">Required for the export of heme to the periplasm for the biogenesis of c-type cytochromes.</text>
</comment>
<dbReference type="PRINTS" id="PR01386">
    <property type="entry name" value="CCMCBIOGNSIS"/>
</dbReference>
<organism evidence="11 12">
    <name type="scientific">Siccirubricoccus soli</name>
    <dbReference type="NCBI Taxonomy" id="2899147"/>
    <lineage>
        <taxon>Bacteria</taxon>
        <taxon>Pseudomonadati</taxon>
        <taxon>Pseudomonadota</taxon>
        <taxon>Alphaproteobacteria</taxon>
        <taxon>Acetobacterales</taxon>
        <taxon>Roseomonadaceae</taxon>
        <taxon>Siccirubricoccus</taxon>
    </lineage>
</organism>
<keyword evidence="9" id="KW-1003">Cell membrane</keyword>
<dbReference type="Proteomes" id="UP001523392">
    <property type="component" value="Unassembled WGS sequence"/>
</dbReference>
<protein>
    <recommendedName>
        <fullName evidence="4 9">Heme exporter protein C</fullName>
    </recommendedName>
    <alternativeName>
        <fullName evidence="9">Cytochrome c-type biogenesis protein</fullName>
    </alternativeName>
</protein>
<feature type="transmembrane region" description="Helical" evidence="9">
    <location>
        <begin position="111"/>
        <end position="130"/>
    </location>
</feature>
<keyword evidence="9" id="KW-0813">Transport</keyword>
<dbReference type="PANTHER" id="PTHR30071:SF1">
    <property type="entry name" value="CYTOCHROME B_B6 PROTEIN-RELATED"/>
    <property type="match status" value="1"/>
</dbReference>
<proteinExistence type="inferred from homology"/>
<keyword evidence="12" id="KW-1185">Reference proteome</keyword>
<evidence type="ECO:0000313" key="11">
    <source>
        <dbReference type="EMBL" id="MCO6418204.1"/>
    </source>
</evidence>
<evidence type="ECO:0000256" key="3">
    <source>
        <dbReference type="ARBA" id="ARBA00005840"/>
    </source>
</evidence>
<evidence type="ECO:0000256" key="2">
    <source>
        <dbReference type="ARBA" id="ARBA00004141"/>
    </source>
</evidence>
<feature type="transmembrane region" description="Helical" evidence="9">
    <location>
        <begin position="142"/>
        <end position="164"/>
    </location>
</feature>
<evidence type="ECO:0000256" key="5">
    <source>
        <dbReference type="ARBA" id="ARBA00022692"/>
    </source>
</evidence>
<keyword evidence="7 9" id="KW-1133">Transmembrane helix</keyword>
<gene>
    <name evidence="9" type="primary">ccmC</name>
    <name evidence="11" type="ORF">JYK14_18835</name>
</gene>
<keyword evidence="9" id="KW-0997">Cell inner membrane</keyword>
<keyword evidence="8 9" id="KW-0472">Membrane</keyword>
<evidence type="ECO:0000256" key="1">
    <source>
        <dbReference type="ARBA" id="ARBA00002442"/>
    </source>
</evidence>
<dbReference type="EMBL" id="JAFIRR010000121">
    <property type="protein sequence ID" value="MCO6418204.1"/>
    <property type="molecule type" value="Genomic_DNA"/>
</dbReference>
<dbReference type="PANTHER" id="PTHR30071">
    <property type="entry name" value="HEME EXPORTER PROTEIN C"/>
    <property type="match status" value="1"/>
</dbReference>
<evidence type="ECO:0000313" key="12">
    <source>
        <dbReference type="Proteomes" id="UP001523392"/>
    </source>
</evidence>
<dbReference type="NCBIfam" id="TIGR01191">
    <property type="entry name" value="ccmC"/>
    <property type="match status" value="1"/>
</dbReference>
<dbReference type="Pfam" id="PF01578">
    <property type="entry name" value="Cytochrom_C_asm"/>
    <property type="match status" value="1"/>
</dbReference>
<comment type="similarity">
    <text evidence="3 9">Belongs to the CcmC/CycZ/HelC family.</text>
</comment>
<name>A0ABT1D8K9_9PROT</name>
<feature type="transmembrane region" description="Helical" evidence="9">
    <location>
        <begin position="216"/>
        <end position="239"/>
    </location>
</feature>
<reference evidence="11 12" key="1">
    <citation type="submission" date="2021-12" db="EMBL/GenBank/DDBJ databases">
        <title>Siccirubricoccus leaddurans sp. nov., a high concentration Zn2+ tolerance bacterium.</title>
        <authorList>
            <person name="Cao Y."/>
        </authorList>
    </citation>
    <scope>NUCLEOTIDE SEQUENCE [LARGE SCALE GENOMIC DNA]</scope>
    <source>
        <strain evidence="11 12">KC 17139</strain>
    </source>
</reference>